<proteinExistence type="predicted"/>
<evidence type="ECO:0000313" key="1">
    <source>
        <dbReference type="EMBL" id="GBN51772.1"/>
    </source>
</evidence>
<accession>A0A4Y2PKW2</accession>
<dbReference type="AlphaFoldDB" id="A0A4Y2PKW2"/>
<dbReference type="Proteomes" id="UP000499080">
    <property type="component" value="Unassembled WGS sequence"/>
</dbReference>
<organism evidence="1 2">
    <name type="scientific">Araneus ventricosus</name>
    <name type="common">Orbweaver spider</name>
    <name type="synonym">Epeira ventricosa</name>
    <dbReference type="NCBI Taxonomy" id="182803"/>
    <lineage>
        <taxon>Eukaryota</taxon>
        <taxon>Metazoa</taxon>
        <taxon>Ecdysozoa</taxon>
        <taxon>Arthropoda</taxon>
        <taxon>Chelicerata</taxon>
        <taxon>Arachnida</taxon>
        <taxon>Araneae</taxon>
        <taxon>Araneomorphae</taxon>
        <taxon>Entelegynae</taxon>
        <taxon>Araneoidea</taxon>
        <taxon>Araneidae</taxon>
        <taxon>Araneus</taxon>
    </lineage>
</organism>
<reference evidence="1 2" key="1">
    <citation type="journal article" date="2019" name="Sci. Rep.">
        <title>Orb-weaving spider Araneus ventricosus genome elucidates the spidroin gene catalogue.</title>
        <authorList>
            <person name="Kono N."/>
            <person name="Nakamura H."/>
            <person name="Ohtoshi R."/>
            <person name="Moran D.A.P."/>
            <person name="Shinohara A."/>
            <person name="Yoshida Y."/>
            <person name="Fujiwara M."/>
            <person name="Mori M."/>
            <person name="Tomita M."/>
            <person name="Arakawa K."/>
        </authorList>
    </citation>
    <scope>NUCLEOTIDE SEQUENCE [LARGE SCALE GENOMIC DNA]</scope>
</reference>
<dbReference type="EMBL" id="BGPR01011536">
    <property type="protein sequence ID" value="GBN51772.1"/>
    <property type="molecule type" value="Genomic_DNA"/>
</dbReference>
<gene>
    <name evidence="1" type="ORF">AVEN_157366-2_1</name>
</gene>
<comment type="caution">
    <text evidence="1">The sequence shown here is derived from an EMBL/GenBank/DDBJ whole genome shotgun (WGS) entry which is preliminary data.</text>
</comment>
<feature type="non-terminal residue" evidence="1">
    <location>
        <position position="1"/>
    </location>
</feature>
<protein>
    <submittedName>
        <fullName evidence="1">Uncharacterized protein</fullName>
    </submittedName>
</protein>
<sequence>YPVDIPSLPLPPCVPLRLNNSQTEESQSIRRLSSREKGSTCWAISRMVAPGDAGGLALLPAEPFSAGPCLA</sequence>
<name>A0A4Y2PKW2_ARAVE</name>
<keyword evidence="2" id="KW-1185">Reference proteome</keyword>
<evidence type="ECO:0000313" key="2">
    <source>
        <dbReference type="Proteomes" id="UP000499080"/>
    </source>
</evidence>